<dbReference type="AlphaFoldDB" id="A0A7W2LBV9"/>
<evidence type="ECO:0000256" key="1">
    <source>
        <dbReference type="SAM" id="SignalP"/>
    </source>
</evidence>
<dbReference type="PANTHER" id="PTHR33420:SF26">
    <property type="entry name" value="FIMBRIAL SUBUNIT"/>
    <property type="match status" value="1"/>
</dbReference>
<dbReference type="SUPFAM" id="SSF49401">
    <property type="entry name" value="Bacterial adhesins"/>
    <property type="match status" value="1"/>
</dbReference>
<comment type="caution">
    <text evidence="3">The sequence shown here is derived from an EMBL/GenBank/DDBJ whole genome shotgun (WGS) entry which is preliminary data.</text>
</comment>
<dbReference type="Gene3D" id="2.60.40.3310">
    <property type="match status" value="1"/>
</dbReference>
<dbReference type="EMBL" id="WEIK01000004">
    <property type="protein sequence ID" value="MVF48926.1"/>
    <property type="molecule type" value="Genomic_DNA"/>
</dbReference>
<dbReference type="GO" id="GO:0043709">
    <property type="term" value="P:cell adhesion involved in single-species biofilm formation"/>
    <property type="evidence" value="ECO:0007669"/>
    <property type="project" value="TreeGrafter"/>
</dbReference>
<keyword evidence="1" id="KW-0732">Signal</keyword>
<gene>
    <name evidence="3" type="ORF">F9Z43_06145</name>
</gene>
<feature type="signal peptide" evidence="1">
    <location>
        <begin position="1"/>
        <end position="30"/>
    </location>
</feature>
<dbReference type="InterPro" id="IPR050263">
    <property type="entry name" value="Bact_Fimbrial_Adh_Pro"/>
</dbReference>
<dbReference type="RefSeq" id="WP_156867000.1">
    <property type="nucleotide sequence ID" value="NZ_JACGDB010000005.1"/>
</dbReference>
<dbReference type="GO" id="GO:0009289">
    <property type="term" value="C:pilus"/>
    <property type="evidence" value="ECO:0007669"/>
    <property type="project" value="InterPro"/>
</dbReference>
<evidence type="ECO:0000259" key="2">
    <source>
        <dbReference type="Pfam" id="PF00419"/>
    </source>
</evidence>
<dbReference type="InterPro" id="IPR000259">
    <property type="entry name" value="Adhesion_dom_fimbrial"/>
</dbReference>
<reference evidence="3 4" key="1">
    <citation type="submission" date="2019-10" db="EMBL/GenBank/DDBJ databases">
        <title>XDR Pseudomonas monteilii producing IMP-16 from LCR.</title>
        <authorList>
            <person name="Ballaben A."/>
            <person name="Doi Y."/>
        </authorList>
    </citation>
    <scope>NUCLEOTIDE SEQUENCE [LARGE SCALE GENOMIC DNA]</scope>
    <source>
        <strain evidence="3 4">597/14</strain>
    </source>
</reference>
<dbReference type="PANTHER" id="PTHR33420">
    <property type="entry name" value="FIMBRIAL SUBUNIT ELFA-RELATED"/>
    <property type="match status" value="1"/>
</dbReference>
<dbReference type="Gene3D" id="2.60.40.1090">
    <property type="entry name" value="Fimbrial-type adhesion domain"/>
    <property type="match status" value="1"/>
</dbReference>
<feature type="domain" description="Fimbrial-type adhesion" evidence="2">
    <location>
        <begin position="207"/>
        <end position="360"/>
    </location>
</feature>
<evidence type="ECO:0000313" key="3">
    <source>
        <dbReference type="EMBL" id="MVF48926.1"/>
    </source>
</evidence>
<protein>
    <submittedName>
        <fullName evidence="3">Type 1 fimbrial protein</fullName>
    </submittedName>
</protein>
<dbReference type="Pfam" id="PF00419">
    <property type="entry name" value="Fimbrial"/>
    <property type="match status" value="1"/>
</dbReference>
<feature type="chain" id="PRO_5031483312" evidence="1">
    <location>
        <begin position="31"/>
        <end position="360"/>
    </location>
</feature>
<organism evidence="3 4">
    <name type="scientific">Pseudomonas monteilii</name>
    <dbReference type="NCBI Taxonomy" id="76759"/>
    <lineage>
        <taxon>Bacteria</taxon>
        <taxon>Pseudomonadati</taxon>
        <taxon>Pseudomonadota</taxon>
        <taxon>Gammaproteobacteria</taxon>
        <taxon>Pseudomonadales</taxon>
        <taxon>Pseudomonadaceae</taxon>
        <taxon>Pseudomonas</taxon>
    </lineage>
</organism>
<accession>A0A7W2LBV9</accession>
<proteinExistence type="predicted"/>
<name>A0A7W2LBV9_9PSED</name>
<dbReference type="InterPro" id="IPR008966">
    <property type="entry name" value="Adhesion_dom_sf"/>
</dbReference>
<dbReference type="Proteomes" id="UP000440965">
    <property type="component" value="Unassembled WGS sequence"/>
</dbReference>
<sequence length="360" mass="37852">MTVFTFTPRRRMRLAACCLALGLGAGNAYASCSFSTGATYMTFERDIGTFWVPRDAAEGTVIGTSSITKSSNEGAIARCVWDPAPPPKSTLPNTAAIFAGSLPPIGGKNIDGHVMETNIPGIGVYIELGSPFDGVANNSFVPDSGSRPVIPYSGTMRDQPFNTELSTIRGQAWLIKTGPIAPGPQRINGELFHGYMHNLGKMMEFRLSATVNQAQCSLKADAVSADPVQLGSHPLADFKGVGSTTPAVPFNIRLSDCEDASAPNPTPANVHLILDGANGSVPTVPAEGRFSLGTLSDAAGIEIQLLRGDGSPMPLQSDESVKPVSIGITQLDFQARYYQSAPTVKPGVAEGGLTFTVTYK</sequence>
<evidence type="ECO:0000313" key="4">
    <source>
        <dbReference type="Proteomes" id="UP000440965"/>
    </source>
</evidence>
<dbReference type="InterPro" id="IPR036937">
    <property type="entry name" value="Adhesion_dom_fimbrial_sf"/>
</dbReference>